<evidence type="ECO:0000256" key="3">
    <source>
        <dbReference type="ARBA" id="ARBA00012371"/>
    </source>
</evidence>
<reference evidence="11" key="2">
    <citation type="journal article" date="2021" name="PeerJ">
        <title>Extensive microbial diversity within the chicken gut microbiome revealed by metagenomics and culture.</title>
        <authorList>
            <person name="Gilroy R."/>
            <person name="Ravi A."/>
            <person name="Getino M."/>
            <person name="Pursley I."/>
            <person name="Horton D.L."/>
            <person name="Alikhan N.F."/>
            <person name="Baker D."/>
            <person name="Gharbi K."/>
            <person name="Hall N."/>
            <person name="Watson M."/>
            <person name="Adriaenssens E.M."/>
            <person name="Foster-Nyarko E."/>
            <person name="Jarju S."/>
            <person name="Secka A."/>
            <person name="Antonio M."/>
            <person name="Oren A."/>
            <person name="Chaudhuri R.R."/>
            <person name="La Ragione R."/>
            <person name="Hildebrand F."/>
            <person name="Pallen M.J."/>
        </authorList>
    </citation>
    <scope>NUCLEOTIDE SEQUENCE</scope>
    <source>
        <strain evidence="11">10532</strain>
    </source>
</reference>
<evidence type="ECO:0000256" key="5">
    <source>
        <dbReference type="ARBA" id="ARBA00023002"/>
    </source>
</evidence>
<feature type="binding site" evidence="9">
    <location>
        <begin position="164"/>
        <end position="167"/>
    </location>
    <ligand>
        <name>NADP(+)</name>
        <dbReference type="ChEBI" id="CHEBI:58349"/>
    </ligand>
</feature>
<dbReference type="FunFam" id="3.40.50.720:FF:000101">
    <property type="entry name" value="GDP-L-fucose synthase"/>
    <property type="match status" value="1"/>
</dbReference>
<feature type="binding site" evidence="9">
    <location>
        <position position="203"/>
    </location>
    <ligand>
        <name>substrate</name>
    </ligand>
</feature>
<dbReference type="GO" id="GO:0042351">
    <property type="term" value="P:'de novo' GDP-L-fucose biosynthetic process"/>
    <property type="evidence" value="ECO:0007669"/>
    <property type="project" value="UniProtKB-UniRule"/>
</dbReference>
<dbReference type="InterPro" id="IPR001509">
    <property type="entry name" value="Epimerase_deHydtase"/>
</dbReference>
<evidence type="ECO:0000256" key="7">
    <source>
        <dbReference type="ARBA" id="ARBA00023268"/>
    </source>
</evidence>
<feature type="binding site" evidence="9">
    <location>
        <begin position="11"/>
        <end position="17"/>
    </location>
    <ligand>
        <name>NADP(+)</name>
        <dbReference type="ChEBI" id="CHEBI:58349"/>
    </ligand>
</feature>
<feature type="binding site" evidence="9">
    <location>
        <position position="210"/>
    </location>
    <ligand>
        <name>substrate</name>
    </ligand>
</feature>
<proteinExistence type="inferred from homology"/>
<dbReference type="Gene3D" id="3.40.50.720">
    <property type="entry name" value="NAD(P)-binding Rossmann-like Domain"/>
    <property type="match status" value="1"/>
</dbReference>
<dbReference type="PANTHER" id="PTHR43238:SF1">
    <property type="entry name" value="GDP-L-FUCOSE SYNTHASE"/>
    <property type="match status" value="1"/>
</dbReference>
<dbReference type="SUPFAM" id="SSF51735">
    <property type="entry name" value="NAD(P)-binding Rossmann-fold domains"/>
    <property type="match status" value="1"/>
</dbReference>
<comment type="caution">
    <text evidence="9">Lacks conserved residue(s) required for the propagation of feature annotation.</text>
</comment>
<keyword evidence="7 9" id="KW-0511">Multifunctional enzyme</keyword>
<evidence type="ECO:0000313" key="11">
    <source>
        <dbReference type="EMBL" id="MBO8457675.1"/>
    </source>
</evidence>
<evidence type="ECO:0000313" key="12">
    <source>
        <dbReference type="Proteomes" id="UP000823638"/>
    </source>
</evidence>
<dbReference type="InterPro" id="IPR028614">
    <property type="entry name" value="GDP_fucose/colitose_synth"/>
</dbReference>
<dbReference type="Gene3D" id="3.90.25.10">
    <property type="entry name" value="UDP-galactose 4-epimerase, domain 1"/>
    <property type="match status" value="1"/>
</dbReference>
<evidence type="ECO:0000256" key="6">
    <source>
        <dbReference type="ARBA" id="ARBA00023235"/>
    </source>
</evidence>
<evidence type="ECO:0000256" key="8">
    <source>
        <dbReference type="ARBA" id="ARBA00051935"/>
    </source>
</evidence>
<feature type="binding site" evidence="9">
    <location>
        <position position="188"/>
    </location>
    <ligand>
        <name>substrate</name>
    </ligand>
</feature>
<feature type="binding site" evidence="9">
    <location>
        <begin position="106"/>
        <end position="109"/>
    </location>
    <ligand>
        <name>NADP(+)</name>
        <dbReference type="ChEBI" id="CHEBI:58349"/>
    </ligand>
</feature>
<dbReference type="Pfam" id="PF01370">
    <property type="entry name" value="Epimerase"/>
    <property type="match status" value="1"/>
</dbReference>
<evidence type="ECO:0000259" key="10">
    <source>
        <dbReference type="Pfam" id="PF01370"/>
    </source>
</evidence>
<feature type="domain" description="NAD-dependent epimerase/dehydratase" evidence="10">
    <location>
        <begin position="7"/>
        <end position="241"/>
    </location>
</feature>
<evidence type="ECO:0000256" key="4">
    <source>
        <dbReference type="ARBA" id="ARBA00022857"/>
    </source>
</evidence>
<dbReference type="InterPro" id="IPR036291">
    <property type="entry name" value="NAD(P)-bd_dom_sf"/>
</dbReference>
<organism evidence="11 12">
    <name type="scientific">Candidatus Gallitreponema excrementavium</name>
    <dbReference type="NCBI Taxonomy" id="2840840"/>
    <lineage>
        <taxon>Bacteria</taxon>
        <taxon>Pseudomonadati</taxon>
        <taxon>Spirochaetota</taxon>
        <taxon>Spirochaetia</taxon>
        <taxon>Spirochaetales</taxon>
        <taxon>Candidatus Gallitreponema</taxon>
    </lineage>
</organism>
<name>A0A9D9HPN9_9SPIR</name>
<keyword evidence="4 9" id="KW-0521">NADP</keyword>
<dbReference type="CDD" id="cd05239">
    <property type="entry name" value="GDP_FS_SDR_e"/>
    <property type="match status" value="1"/>
</dbReference>
<comment type="pathway">
    <text evidence="1 9">Nucleotide-sugar biosynthesis; GDP-L-fucose biosynthesis via de novo pathway; GDP-L-fucose from GDP-alpha-D-mannose: step 2/2.</text>
</comment>
<feature type="site" description="Important for catalytic activity" evidence="9">
    <location>
        <position position="108"/>
    </location>
</feature>
<feature type="site" description="Important for catalytic activity" evidence="9">
    <location>
        <position position="110"/>
    </location>
</feature>
<sequence length="320" mass="35389">MDKQDKIFVAGHRGLVGGAILRNLKKKGYSNIITRTHKELDLTNQAAVYDFFATEKPDYVFLAAAKVGGIGANSAHPAPFIYENMMIGFNIVDAAYKNGTKKLLNLGSSCIYPKMAPQPLKEEYLLTGALEPTNDAYALAKISVIKLCAAYNKEYGTNFLSVMPTNLYGPGDNYELTGSHVLPAMIRKFHEAKISGRDTVTLWGDGSPYREFLYSEDLAEAVVYLMENKDATDLGEFINIGTGEDLQIKELAGIVSSVVYEDTPERSCSINWDTTKPNGTPKKLLDVSKLKALGFTPSTNLKDGIRLSYRDFLENKEIRQ</sequence>
<dbReference type="GO" id="GO:0070401">
    <property type="term" value="F:NADP+ binding"/>
    <property type="evidence" value="ECO:0007669"/>
    <property type="project" value="UniProtKB-UniRule"/>
</dbReference>
<dbReference type="HAMAP" id="MF_00956">
    <property type="entry name" value="GDP_fucose_synth"/>
    <property type="match status" value="1"/>
</dbReference>
<feature type="active site" description="Proton donor/acceptor" evidence="9">
    <location>
        <position position="137"/>
    </location>
</feature>
<comment type="function">
    <text evidence="9">Catalyzes the two-step NADP-dependent conversion of GDP-4-dehydro-6-deoxy-D-mannose to GDP-fucose, involving an epimerase and a reductase reaction.</text>
</comment>
<dbReference type="PANTHER" id="PTHR43238">
    <property type="entry name" value="GDP-L-FUCOSE SYNTHASE"/>
    <property type="match status" value="1"/>
</dbReference>
<evidence type="ECO:0000256" key="1">
    <source>
        <dbReference type="ARBA" id="ARBA00004883"/>
    </source>
</evidence>
<reference evidence="11" key="1">
    <citation type="submission" date="2020-10" db="EMBL/GenBank/DDBJ databases">
        <authorList>
            <person name="Gilroy R."/>
        </authorList>
    </citation>
    <scope>NUCLEOTIDE SEQUENCE</scope>
    <source>
        <strain evidence="11">10532</strain>
    </source>
</reference>
<protein>
    <recommendedName>
        <fullName evidence="3 9">GDP-L-fucose synthase</fullName>
        <ecNumber evidence="3 9">1.1.1.271</ecNumber>
    </recommendedName>
    <alternativeName>
        <fullName evidence="9">GDP-4-keto-6-deoxy-D-mannose-3,5-epimerase-4-reductase</fullName>
    </alternativeName>
</protein>
<comment type="caution">
    <text evidence="11">The sequence shown here is derived from an EMBL/GenBank/DDBJ whole genome shotgun (WGS) entry which is preliminary data.</text>
</comment>
<feature type="binding site" evidence="9">
    <location>
        <position position="180"/>
    </location>
    <ligand>
        <name>NADP(+)</name>
        <dbReference type="ChEBI" id="CHEBI:58349"/>
    </ligand>
</feature>
<comment type="similarity">
    <text evidence="2 9">Belongs to the NAD(P)-dependent epimerase/dehydratase family. Fucose synthase subfamily.</text>
</comment>
<evidence type="ECO:0000256" key="2">
    <source>
        <dbReference type="ARBA" id="ARBA00005959"/>
    </source>
</evidence>
<dbReference type="Proteomes" id="UP000823638">
    <property type="component" value="Unassembled WGS sequence"/>
</dbReference>
<dbReference type="GO" id="GO:0050577">
    <property type="term" value="F:GDP-L-fucose synthase activity"/>
    <property type="evidence" value="ECO:0007669"/>
    <property type="project" value="UniProtKB-UniRule"/>
</dbReference>
<dbReference type="EC" id="1.1.1.271" evidence="3 9"/>
<feature type="binding site" evidence="9">
    <location>
        <position position="141"/>
    </location>
    <ligand>
        <name>NADP(+)</name>
        <dbReference type="ChEBI" id="CHEBI:58349"/>
    </ligand>
</feature>
<evidence type="ECO:0000256" key="9">
    <source>
        <dbReference type="HAMAP-Rule" id="MF_00956"/>
    </source>
</evidence>
<keyword evidence="6 9" id="KW-0413">Isomerase</keyword>
<gene>
    <name evidence="9" type="primary">fcl</name>
    <name evidence="11" type="ORF">IAA81_05540</name>
</gene>
<accession>A0A9D9HPN9</accession>
<dbReference type="AlphaFoldDB" id="A0A9D9HPN9"/>
<dbReference type="GO" id="GO:0016853">
    <property type="term" value="F:isomerase activity"/>
    <property type="evidence" value="ECO:0007669"/>
    <property type="project" value="UniProtKB-KW"/>
</dbReference>
<comment type="catalytic activity">
    <reaction evidence="8 9">
        <text>GDP-beta-L-fucose + NADP(+) = GDP-4-dehydro-alpha-D-rhamnose + NADPH + H(+)</text>
        <dbReference type="Rhea" id="RHEA:18885"/>
        <dbReference type="ChEBI" id="CHEBI:15378"/>
        <dbReference type="ChEBI" id="CHEBI:57273"/>
        <dbReference type="ChEBI" id="CHEBI:57783"/>
        <dbReference type="ChEBI" id="CHEBI:57964"/>
        <dbReference type="ChEBI" id="CHEBI:58349"/>
        <dbReference type="EC" id="1.1.1.271"/>
    </reaction>
</comment>
<keyword evidence="5 9" id="KW-0560">Oxidoreductase</keyword>
<dbReference type="EMBL" id="JADIMM010000073">
    <property type="protein sequence ID" value="MBO8457675.1"/>
    <property type="molecule type" value="Genomic_DNA"/>
</dbReference>